<dbReference type="PANTHER" id="PTHR43639:SF1">
    <property type="entry name" value="SHORT-CHAIN DEHYDROGENASE_REDUCTASE FAMILY PROTEIN"/>
    <property type="match status" value="1"/>
</dbReference>
<keyword evidence="2" id="KW-0560">Oxidoreductase</keyword>
<dbReference type="InterPro" id="IPR020904">
    <property type="entry name" value="Sc_DH/Rdtase_CS"/>
</dbReference>
<dbReference type="RefSeq" id="WP_213163624.1">
    <property type="nucleotide sequence ID" value="NZ_CP058214.1"/>
</dbReference>
<dbReference type="EMBL" id="CP058214">
    <property type="protein sequence ID" value="QPC42391.1"/>
    <property type="molecule type" value="Genomic_DNA"/>
</dbReference>
<gene>
    <name evidence="3" type="ORF">HW532_06535</name>
</gene>
<accession>A0A7S8HBD9</accession>
<evidence type="ECO:0000256" key="2">
    <source>
        <dbReference type="ARBA" id="ARBA00023002"/>
    </source>
</evidence>
<evidence type="ECO:0000313" key="3">
    <source>
        <dbReference type="EMBL" id="QPC42391.1"/>
    </source>
</evidence>
<dbReference type="InterPro" id="IPR002347">
    <property type="entry name" value="SDR_fam"/>
</dbReference>
<evidence type="ECO:0000256" key="1">
    <source>
        <dbReference type="ARBA" id="ARBA00006484"/>
    </source>
</evidence>
<name>A0A7S8HBD9_9HYPH</name>
<dbReference type="KEGG" id="kmn:HW532_06535"/>
<dbReference type="Gene3D" id="3.40.50.720">
    <property type="entry name" value="NAD(P)-binding Rossmann-like Domain"/>
    <property type="match status" value="1"/>
</dbReference>
<keyword evidence="4" id="KW-1185">Reference proteome</keyword>
<comment type="similarity">
    <text evidence="1">Belongs to the short-chain dehydrogenases/reductases (SDR) family.</text>
</comment>
<proteinExistence type="inferred from homology"/>
<dbReference type="FunFam" id="3.40.50.720:FF:000084">
    <property type="entry name" value="Short-chain dehydrogenase reductase"/>
    <property type="match status" value="1"/>
</dbReference>
<evidence type="ECO:0000313" key="4">
    <source>
        <dbReference type="Proteomes" id="UP000593594"/>
    </source>
</evidence>
<dbReference type="Pfam" id="PF13561">
    <property type="entry name" value="adh_short_C2"/>
    <property type="match status" value="1"/>
</dbReference>
<dbReference type="PANTHER" id="PTHR43639">
    <property type="entry name" value="OXIDOREDUCTASE, SHORT-CHAIN DEHYDROGENASE/REDUCTASE FAMILY (AFU_ORTHOLOGUE AFUA_5G02870)"/>
    <property type="match status" value="1"/>
</dbReference>
<dbReference type="CDD" id="cd05233">
    <property type="entry name" value="SDR_c"/>
    <property type="match status" value="1"/>
</dbReference>
<dbReference type="GO" id="GO:0016491">
    <property type="term" value="F:oxidoreductase activity"/>
    <property type="evidence" value="ECO:0007669"/>
    <property type="project" value="UniProtKB-KW"/>
</dbReference>
<dbReference type="SUPFAM" id="SSF51735">
    <property type="entry name" value="NAD(P)-binding Rossmann-fold domains"/>
    <property type="match status" value="1"/>
</dbReference>
<dbReference type="InterPro" id="IPR036291">
    <property type="entry name" value="NAD(P)-bd_dom_sf"/>
</dbReference>
<organism evidence="3 4">
    <name type="scientific">Kaustia mangrovi</name>
    <dbReference type="NCBI Taxonomy" id="2593653"/>
    <lineage>
        <taxon>Bacteria</taxon>
        <taxon>Pseudomonadati</taxon>
        <taxon>Pseudomonadota</taxon>
        <taxon>Alphaproteobacteria</taxon>
        <taxon>Hyphomicrobiales</taxon>
        <taxon>Parvibaculaceae</taxon>
        <taxon>Kaustia</taxon>
    </lineage>
</organism>
<dbReference type="Proteomes" id="UP000593594">
    <property type="component" value="Chromosome"/>
</dbReference>
<dbReference type="AlphaFoldDB" id="A0A7S8HBD9"/>
<protein>
    <submittedName>
        <fullName evidence="3">SDR family oxidoreductase</fullName>
    </submittedName>
</protein>
<dbReference type="PROSITE" id="PS00061">
    <property type="entry name" value="ADH_SHORT"/>
    <property type="match status" value="1"/>
</dbReference>
<dbReference type="PRINTS" id="PR00080">
    <property type="entry name" value="SDRFAMILY"/>
</dbReference>
<sequence>MTITADLAGKRALVTGGASGIGFAAARLLAQCGAAVAVNHLADDPRGDDAAGQLRADGATALAVAGDVSDPGDAARMVGEAVEALGGLDILINNAGTPGAREPIAFSDLDAMTEEFWSKLISTNLIGPFRCVKAAAPALKASRGVVVSTASIAGLGKAGSSLAYAASKAGLVNLTRNLAQALAPEVRVNAVAPGLTRTPWTDVWPQERKDRSVANTMLQRMVEPEDIAETMLFLCAQGAITGQTVVVDCGRLG</sequence>
<reference evidence="3 4" key="1">
    <citation type="submission" date="2020-06" db="EMBL/GenBank/DDBJ databases">
        <title>Genome sequence of 2 isolates from Red Sea Mangroves.</title>
        <authorList>
            <person name="Sefrji F."/>
            <person name="Michoud G."/>
            <person name="Merlino G."/>
            <person name="Daffonchio D."/>
        </authorList>
    </citation>
    <scope>NUCLEOTIDE SEQUENCE [LARGE SCALE GENOMIC DNA]</scope>
    <source>
        <strain evidence="3 4">R1DC25</strain>
    </source>
</reference>
<dbReference type="PRINTS" id="PR00081">
    <property type="entry name" value="GDHRDH"/>
</dbReference>